<dbReference type="EC" id="6.1.1.9" evidence="12"/>
<feature type="domain" description="Aminoacyl-tRNA synthetase class Ia" evidence="13">
    <location>
        <begin position="599"/>
        <end position="728"/>
    </location>
</feature>
<organism evidence="16 17">
    <name type="scientific">Phaeobacter gallaeciensis</name>
    <dbReference type="NCBI Taxonomy" id="60890"/>
    <lineage>
        <taxon>Bacteria</taxon>
        <taxon>Pseudomonadati</taxon>
        <taxon>Pseudomonadota</taxon>
        <taxon>Alphaproteobacteria</taxon>
        <taxon>Rhodobacterales</taxon>
        <taxon>Roseobacteraceae</taxon>
        <taxon>Phaeobacter</taxon>
    </lineage>
</organism>
<keyword evidence="7 12" id="KW-0648">Protein biosynthesis</keyword>
<protein>
    <recommendedName>
        <fullName evidence="12">Valine--tRNA ligase</fullName>
        <ecNumber evidence="12">6.1.1.9</ecNumber>
    </recommendedName>
    <alternativeName>
        <fullName evidence="12">Valyl-tRNA synthetase</fullName>
        <shortName evidence="12">ValRS</shortName>
    </alternativeName>
</protein>
<feature type="binding site" evidence="12">
    <location>
        <position position="697"/>
    </location>
    <ligand>
        <name>ATP</name>
        <dbReference type="ChEBI" id="CHEBI:30616"/>
    </ligand>
</feature>
<dbReference type="GeneID" id="31846700"/>
<dbReference type="CDD" id="cd07962">
    <property type="entry name" value="Anticodon_Ia_Val"/>
    <property type="match status" value="1"/>
</dbReference>
<gene>
    <name evidence="12" type="primary">valS</name>
    <name evidence="16" type="ORF">PhaeoP63_02314</name>
</gene>
<evidence type="ECO:0000256" key="9">
    <source>
        <dbReference type="ARBA" id="ARBA00023146"/>
    </source>
</evidence>
<evidence type="ECO:0000256" key="2">
    <source>
        <dbReference type="ARBA" id="ARBA00011245"/>
    </source>
</evidence>
<dbReference type="InterPro" id="IPR033705">
    <property type="entry name" value="Anticodon_Ia_Val"/>
</dbReference>
<dbReference type="GO" id="GO:0005524">
    <property type="term" value="F:ATP binding"/>
    <property type="evidence" value="ECO:0007669"/>
    <property type="project" value="UniProtKB-UniRule"/>
</dbReference>
<evidence type="ECO:0000256" key="6">
    <source>
        <dbReference type="ARBA" id="ARBA00022840"/>
    </source>
</evidence>
<keyword evidence="3 12" id="KW-0963">Cytoplasm</keyword>
<dbReference type="HAMAP" id="MF_02004">
    <property type="entry name" value="Val_tRNA_synth_type1"/>
    <property type="match status" value="1"/>
</dbReference>
<comment type="domain">
    <text evidence="12">The C-terminal coiled-coil domain is crucial for aminoacylation activity.</text>
</comment>
<dbReference type="SUPFAM" id="SSF47323">
    <property type="entry name" value="Anticodon-binding domain of a subclass of class I aminoacyl-tRNA synthetases"/>
    <property type="match status" value="1"/>
</dbReference>
<keyword evidence="8 12" id="KW-0175">Coiled coil</keyword>
<evidence type="ECO:0000256" key="3">
    <source>
        <dbReference type="ARBA" id="ARBA00022490"/>
    </source>
</evidence>
<dbReference type="PROSITE" id="PS00178">
    <property type="entry name" value="AA_TRNA_LIGASE_I"/>
    <property type="match status" value="1"/>
</dbReference>
<evidence type="ECO:0000256" key="5">
    <source>
        <dbReference type="ARBA" id="ARBA00022741"/>
    </source>
</evidence>
<sequence>MAMDKTFNAAEAEARLSEAWETAGCFRAGANAKRSETYSVMIPPPNVTGVLHMGHAFNNTLQDILIRWKRMQGYDTLWQPGTDHAGIATQMVVERELAKTQQPSRGELGREKFLEKIWEWKEQSGGTIINQLKRLGASCDYDRTAFTMAGAQGDTRTGHENSPNFHDAVIKVFVEMYNKGLIYRGKRLVNWDPHFETAISDLEVENIEVAGHMWHFKYPLAGGATYTYVEKDEDGNVTLEEERDYISIATTRPETMLGDGAVAVHPSDERYAPIVGKLVEIPVGPKEHRRLIPIITDEYPDKDFGSGAVKITGAHDFNDYQVAKRGGIPMYRLMDTKGAMRSDGDAYEAAATIAMAVAKGERSLTEAETDAINLVPDDLRGLDRFEARKLVVDQITSEGLAVMTTVTTKIKDEDGNESDISETVPMVENKPIMQPFGDRSKVVIEPMLTDQWFVDAAKIVGPALDAVKDGTVKILPESGEKTYYHWLENIEPWCISRQLWWGHQIPVWYGPVKEDLQEIPRNTGRTAHNTRTPREFVGASLSEVRKQAAEYYGANVAVGFYFDGVDESREASDNIPAFRYGRGTYPLYDENRDKFFSSGDHYVQLTRDPDVLDTWFSSGLWPIGTLGWPEQTEELAKYFPTSTLVTGQDILFFWVARMMMMQLAVLDQDLPVEKRIPFDTVYLHGLVRDAKGKKMSKSTGNVVDPLEIIDEYGADALRFTNAAMASLGGVLKLDMQRIAGYRNFGTKLWNAVNFAHFNNVYDAETPAYACPDAKAAVNQWIIGETAKVRVDVDAALEAFRFNDAALGLYAFVWGKVCDWYIELSKPLFNSEDEAVIAETRQTLGWVLDQCMILLHPIMPFITEELWGNTAKRDTMLVHEDWPTYGTELVNADADAEMNWVITAIENIRSTRAQMHVPAGAKIPMVVTEFSDQARNAWEKNEAMIQKLARITTLEQVESFPRGCASVAAPGASFGLPLADVIDVDAEKARLEKTLGKLAKELGGLRGRLNNPKFAASAPEEVVAEARENLRLREEEEAKVKEALARLAEIG</sequence>
<reference evidence="16 17" key="1">
    <citation type="journal article" date="2017" name="Front. Microbiol.">
        <title>Phaeobacter piscinae sp. nov., a species of the Roseobacter group and potential aquaculture probiont.</title>
        <authorList>
            <person name="Sonnenschein E.C."/>
            <person name="Phippen C.B.W."/>
            <person name="Nielsen K.F."/>
            <person name="Mateiu R.V."/>
            <person name="Melchiorsen J."/>
            <person name="Gram L."/>
            <person name="Overmann J."/>
            <person name="Freese H.M."/>
        </authorList>
    </citation>
    <scope>NUCLEOTIDE SEQUENCE [LARGE SCALE GENOMIC DNA]</scope>
    <source>
        <strain evidence="16 17">P63</strain>
    </source>
</reference>
<dbReference type="Gene3D" id="3.40.50.620">
    <property type="entry name" value="HUPs"/>
    <property type="match status" value="2"/>
</dbReference>
<dbReference type="Pfam" id="PF08264">
    <property type="entry name" value="Anticodon_1"/>
    <property type="match status" value="1"/>
</dbReference>
<keyword evidence="4 12" id="KW-0436">Ligase</keyword>
<comment type="domain">
    <text evidence="12">ValRS has two distinct active sites: one for aminoacylation and one for editing. The misactivated threonine is translocated from the active site to the editing site.</text>
</comment>
<dbReference type="InterPro" id="IPR002300">
    <property type="entry name" value="aa-tRNA-synth_Ia"/>
</dbReference>
<dbReference type="PANTHER" id="PTHR11946">
    <property type="entry name" value="VALYL-TRNA SYNTHETASES"/>
    <property type="match status" value="1"/>
</dbReference>
<feature type="short sequence motif" description="'HIGH' region" evidence="12">
    <location>
        <begin position="45"/>
        <end position="55"/>
    </location>
</feature>
<evidence type="ECO:0000256" key="1">
    <source>
        <dbReference type="ARBA" id="ARBA00004496"/>
    </source>
</evidence>
<evidence type="ECO:0000313" key="16">
    <source>
        <dbReference type="EMBL" id="ATF06379.1"/>
    </source>
</evidence>
<dbReference type="EMBL" id="CP010784">
    <property type="protein sequence ID" value="ATF06379.1"/>
    <property type="molecule type" value="Genomic_DNA"/>
</dbReference>
<dbReference type="GO" id="GO:0005829">
    <property type="term" value="C:cytosol"/>
    <property type="evidence" value="ECO:0007669"/>
    <property type="project" value="TreeGrafter"/>
</dbReference>
<dbReference type="Proteomes" id="UP000217545">
    <property type="component" value="Chromosome"/>
</dbReference>
<dbReference type="Pfam" id="PF10458">
    <property type="entry name" value="Val_tRNA-synt_C"/>
    <property type="match status" value="1"/>
</dbReference>
<dbReference type="InterPro" id="IPR037118">
    <property type="entry name" value="Val-tRNA_synth_C_sf"/>
</dbReference>
<dbReference type="InterPro" id="IPR013155">
    <property type="entry name" value="M/V/L/I-tRNA-synth_anticd-bd"/>
</dbReference>
<dbReference type="FunFam" id="1.10.287.380:FF:000001">
    <property type="entry name" value="Valine--tRNA ligase"/>
    <property type="match status" value="1"/>
</dbReference>
<feature type="short sequence motif" description="'KMSKS' region" evidence="12">
    <location>
        <begin position="694"/>
        <end position="698"/>
    </location>
</feature>
<dbReference type="InterPro" id="IPR014729">
    <property type="entry name" value="Rossmann-like_a/b/a_fold"/>
</dbReference>
<evidence type="ECO:0000313" key="17">
    <source>
        <dbReference type="Proteomes" id="UP000217545"/>
    </source>
</evidence>
<evidence type="ECO:0000256" key="4">
    <source>
        <dbReference type="ARBA" id="ARBA00022598"/>
    </source>
</evidence>
<comment type="subunit">
    <text evidence="2 12">Monomer.</text>
</comment>
<feature type="domain" description="Methionyl/Valyl/Leucyl/Isoleucyl-tRNA synthetase anticodon-binding" evidence="14">
    <location>
        <begin position="778"/>
        <end position="923"/>
    </location>
</feature>
<evidence type="ECO:0000259" key="15">
    <source>
        <dbReference type="Pfam" id="PF10458"/>
    </source>
</evidence>
<dbReference type="Pfam" id="PF00133">
    <property type="entry name" value="tRNA-synt_1"/>
    <property type="match status" value="2"/>
</dbReference>
<dbReference type="Gene3D" id="3.90.740.10">
    <property type="entry name" value="Valyl/Leucyl/Isoleucyl-tRNA synthetase, editing domain"/>
    <property type="match status" value="1"/>
</dbReference>
<dbReference type="FunFam" id="3.40.50.620:FF:000032">
    <property type="entry name" value="Valine--tRNA ligase"/>
    <property type="match status" value="1"/>
</dbReference>
<evidence type="ECO:0000259" key="14">
    <source>
        <dbReference type="Pfam" id="PF08264"/>
    </source>
</evidence>
<name>A0AAD0EDA5_9RHOB</name>
<evidence type="ECO:0000256" key="7">
    <source>
        <dbReference type="ARBA" id="ARBA00022917"/>
    </source>
</evidence>
<dbReference type="NCBIfam" id="NF004349">
    <property type="entry name" value="PRK05729.1"/>
    <property type="match status" value="1"/>
</dbReference>
<comment type="catalytic activity">
    <reaction evidence="10 12">
        <text>tRNA(Val) + L-valine + ATP = L-valyl-tRNA(Val) + AMP + diphosphate</text>
        <dbReference type="Rhea" id="RHEA:10704"/>
        <dbReference type="Rhea" id="RHEA-COMP:9672"/>
        <dbReference type="Rhea" id="RHEA-COMP:9708"/>
        <dbReference type="ChEBI" id="CHEBI:30616"/>
        <dbReference type="ChEBI" id="CHEBI:33019"/>
        <dbReference type="ChEBI" id="CHEBI:57762"/>
        <dbReference type="ChEBI" id="CHEBI:78442"/>
        <dbReference type="ChEBI" id="CHEBI:78537"/>
        <dbReference type="ChEBI" id="CHEBI:456215"/>
        <dbReference type="EC" id="6.1.1.9"/>
    </reaction>
</comment>
<comment type="function">
    <text evidence="12">Catalyzes the attachment of valine to tRNA(Val). As ValRS can inadvertently accommodate and process structurally similar amino acids such as threonine, to avoid such errors, it has a 'posttransfer' editing activity that hydrolyzes mischarged Thr-tRNA(Val) in a tRNA-dependent manner.</text>
</comment>
<feature type="domain" description="Valyl-tRNA synthetase tRNA-binding arm" evidence="15">
    <location>
        <begin position="982"/>
        <end position="1047"/>
    </location>
</feature>
<dbReference type="AlphaFoldDB" id="A0AAD0EDA5"/>
<dbReference type="InterPro" id="IPR010978">
    <property type="entry name" value="tRNA-bd_arm"/>
</dbReference>
<keyword evidence="6 12" id="KW-0067">ATP-binding</keyword>
<dbReference type="SUPFAM" id="SSF50677">
    <property type="entry name" value="ValRS/IleRS/LeuRS editing domain"/>
    <property type="match status" value="1"/>
</dbReference>
<dbReference type="InterPro" id="IPR009008">
    <property type="entry name" value="Val/Leu/Ile-tRNA-synth_edit"/>
</dbReference>
<dbReference type="InterPro" id="IPR009080">
    <property type="entry name" value="tRNAsynth_Ia_anticodon-bd"/>
</dbReference>
<comment type="similarity">
    <text evidence="11 12">Belongs to the class-I aminoacyl-tRNA synthetase family. ValS type 1 subfamily.</text>
</comment>
<proteinExistence type="inferred from homology"/>
<dbReference type="GO" id="GO:0006438">
    <property type="term" value="P:valyl-tRNA aminoacylation"/>
    <property type="evidence" value="ECO:0007669"/>
    <property type="project" value="UniProtKB-UniRule"/>
</dbReference>
<dbReference type="InterPro" id="IPR019499">
    <property type="entry name" value="Val-tRNA_synth_tRNA-bd"/>
</dbReference>
<dbReference type="SUPFAM" id="SSF46589">
    <property type="entry name" value="tRNA-binding arm"/>
    <property type="match status" value="1"/>
</dbReference>
<dbReference type="InterPro" id="IPR001412">
    <property type="entry name" value="aa-tRNA-synth_I_CS"/>
</dbReference>
<dbReference type="PRINTS" id="PR00986">
    <property type="entry name" value="TRNASYNTHVAL"/>
</dbReference>
<keyword evidence="9 12" id="KW-0030">Aminoacyl-tRNA synthetase</keyword>
<evidence type="ECO:0000259" key="13">
    <source>
        <dbReference type="Pfam" id="PF00133"/>
    </source>
</evidence>
<dbReference type="GO" id="GO:0004832">
    <property type="term" value="F:valine-tRNA ligase activity"/>
    <property type="evidence" value="ECO:0007669"/>
    <property type="project" value="UniProtKB-UniRule"/>
</dbReference>
<comment type="subcellular location">
    <subcellularLocation>
        <location evidence="1 12">Cytoplasm</location>
    </subcellularLocation>
</comment>
<accession>A0AAD0EDA5</accession>
<dbReference type="Gene3D" id="1.10.730.10">
    <property type="entry name" value="Isoleucyl-tRNA Synthetase, Domain 1"/>
    <property type="match status" value="1"/>
</dbReference>
<keyword evidence="5 12" id="KW-0547">Nucleotide-binding</keyword>
<dbReference type="Gene3D" id="1.10.287.380">
    <property type="entry name" value="Valyl-tRNA synthetase, C-terminal domain"/>
    <property type="match status" value="1"/>
</dbReference>
<dbReference type="RefSeq" id="WP_024097723.1">
    <property type="nucleotide sequence ID" value="NZ_CP010588.1"/>
</dbReference>
<dbReference type="SUPFAM" id="SSF52374">
    <property type="entry name" value="Nucleotidylyl transferase"/>
    <property type="match status" value="1"/>
</dbReference>
<evidence type="ECO:0000256" key="12">
    <source>
        <dbReference type="HAMAP-Rule" id="MF_02004"/>
    </source>
</evidence>
<dbReference type="InterPro" id="IPR002303">
    <property type="entry name" value="Valyl-tRNA_ligase"/>
</dbReference>
<evidence type="ECO:0000256" key="11">
    <source>
        <dbReference type="ARBA" id="ARBA00060830"/>
    </source>
</evidence>
<feature type="domain" description="Aminoacyl-tRNA synthetase class Ia" evidence="13">
    <location>
        <begin position="17"/>
        <end position="517"/>
    </location>
</feature>
<dbReference type="PANTHER" id="PTHR11946:SF93">
    <property type="entry name" value="VALINE--TRNA LIGASE, CHLOROPLASTIC_MITOCHONDRIAL 2"/>
    <property type="match status" value="1"/>
</dbReference>
<evidence type="ECO:0000256" key="8">
    <source>
        <dbReference type="ARBA" id="ARBA00023054"/>
    </source>
</evidence>
<dbReference type="GO" id="GO:0002161">
    <property type="term" value="F:aminoacyl-tRNA deacylase activity"/>
    <property type="evidence" value="ECO:0007669"/>
    <property type="project" value="InterPro"/>
</dbReference>
<evidence type="ECO:0000256" key="10">
    <source>
        <dbReference type="ARBA" id="ARBA00047552"/>
    </source>
</evidence>